<protein>
    <submittedName>
        <fullName evidence="2">DUF1176 domain-containing protein</fullName>
    </submittedName>
</protein>
<organism evidence="2 3">
    <name type="scientific">Brevundimonas vitisensis</name>
    <dbReference type="NCBI Taxonomy" id="2800818"/>
    <lineage>
        <taxon>Bacteria</taxon>
        <taxon>Pseudomonadati</taxon>
        <taxon>Pseudomonadota</taxon>
        <taxon>Alphaproteobacteria</taxon>
        <taxon>Caulobacterales</taxon>
        <taxon>Caulobacteraceae</taxon>
        <taxon>Brevundimonas</taxon>
    </lineage>
</organism>
<reference evidence="2 3" key="1">
    <citation type="submission" date="2021-01" db="EMBL/GenBank/DDBJ databases">
        <title>Brevundimonas vitis sp. nov., an bacterium isolated from grape (Vitis vinifera).</title>
        <authorList>
            <person name="Jiang L."/>
            <person name="Lee J."/>
        </authorList>
    </citation>
    <scope>NUCLEOTIDE SEQUENCE [LARGE SCALE GENOMIC DNA]</scope>
    <source>
        <strain evidence="2 3">GRTSA-9</strain>
    </source>
</reference>
<sequence>MSTRRVSTVTVALVLFTAGCSDPSGQGETPADAPAATPNVEPGGAEPAATPAAARSETRRFRDWIVTCDNGNDCVALSAAGNGEGWIRIAMAAGPDARPDLSGGLLSDGGTATPGLMMTVDGTRYALSGPGRAALPRDSRVALAAMATGTSASLATRSQSQTLSLSGVSAALLWIDERQGRLDTTTALLRRGDGPASRVPAPPPLPRVRAASAVDQAGYGEGNAVLPATVEALPEIQTCRADTDFSPEFQRAVQSARLNATTELWGVPCFSGAYNVGYRYVISGPGGQSPRAITLPTTAEPAETPINAEYDPATRILTAFAKGRGVGDCGFTNTWTWTGRDFALTSETRMEECWSLPADLWPITWRSQ</sequence>
<evidence type="ECO:0000313" key="3">
    <source>
        <dbReference type="Proteomes" id="UP000595448"/>
    </source>
</evidence>
<accession>A0ABX7BTJ9</accession>
<dbReference type="InterPro" id="IPR009560">
    <property type="entry name" value="DUF1176"/>
</dbReference>
<name>A0ABX7BTJ9_9CAUL</name>
<gene>
    <name evidence="2" type="ORF">JIP62_05990</name>
</gene>
<evidence type="ECO:0000256" key="1">
    <source>
        <dbReference type="SAM" id="MobiDB-lite"/>
    </source>
</evidence>
<dbReference type="Proteomes" id="UP000595448">
    <property type="component" value="Chromosome"/>
</dbReference>
<proteinExistence type="predicted"/>
<evidence type="ECO:0000313" key="2">
    <source>
        <dbReference type="EMBL" id="QQQ19636.1"/>
    </source>
</evidence>
<dbReference type="PROSITE" id="PS51257">
    <property type="entry name" value="PROKAR_LIPOPROTEIN"/>
    <property type="match status" value="1"/>
</dbReference>
<feature type="compositionally biased region" description="Low complexity" evidence="1">
    <location>
        <begin position="41"/>
        <end position="55"/>
    </location>
</feature>
<keyword evidence="3" id="KW-1185">Reference proteome</keyword>
<dbReference type="Pfam" id="PF06674">
    <property type="entry name" value="DUF1176"/>
    <property type="match status" value="1"/>
</dbReference>
<feature type="region of interest" description="Disordered" evidence="1">
    <location>
        <begin position="20"/>
        <end position="56"/>
    </location>
</feature>
<dbReference type="EMBL" id="CP067977">
    <property type="protein sequence ID" value="QQQ19636.1"/>
    <property type="molecule type" value="Genomic_DNA"/>
</dbReference>
<dbReference type="RefSeq" id="WP_201103987.1">
    <property type="nucleotide sequence ID" value="NZ_CP067977.1"/>
</dbReference>